<feature type="transmembrane region" description="Helical" evidence="1">
    <location>
        <begin position="112"/>
        <end position="137"/>
    </location>
</feature>
<evidence type="ECO:0000313" key="2">
    <source>
        <dbReference type="EMBL" id="PUA32051.1"/>
    </source>
</evidence>
<dbReference type="AlphaFoldDB" id="A0A2R7Y3D2"/>
<dbReference type="Pfam" id="PF09512">
    <property type="entry name" value="ThiW"/>
    <property type="match status" value="1"/>
</dbReference>
<feature type="transmembrane region" description="Helical" evidence="1">
    <location>
        <begin position="16"/>
        <end position="37"/>
    </location>
</feature>
<keyword evidence="1" id="KW-0472">Membrane</keyword>
<name>A0A2R7Y3D2_9ARCH</name>
<organism evidence="2 3">
    <name type="scientific">Candidatus Terraquivivens tikiterensis</name>
    <dbReference type="NCBI Taxonomy" id="1980982"/>
    <lineage>
        <taxon>Archaea</taxon>
        <taxon>Nitrososphaerota</taxon>
        <taxon>Candidatus Wolframiiraptoraceae</taxon>
        <taxon>Candidatus Terraquivivens</taxon>
    </lineage>
</organism>
<accession>A0A2R7Y3D2</accession>
<gene>
    <name evidence="2" type="ORF">B9J98_04720</name>
</gene>
<dbReference type="InterPro" id="IPR012652">
    <property type="entry name" value="ThiW"/>
</dbReference>
<evidence type="ECO:0000313" key="3">
    <source>
        <dbReference type="Proteomes" id="UP000244066"/>
    </source>
</evidence>
<dbReference type="EMBL" id="NDWU01000010">
    <property type="protein sequence ID" value="PUA32051.1"/>
    <property type="molecule type" value="Genomic_DNA"/>
</dbReference>
<feature type="transmembrane region" description="Helical" evidence="1">
    <location>
        <begin position="78"/>
        <end position="100"/>
    </location>
</feature>
<comment type="caution">
    <text evidence="2">The sequence shown here is derived from an EMBL/GenBank/DDBJ whole genome shotgun (WGS) entry which is preliminary data.</text>
</comment>
<dbReference type="PIRSF" id="PIRSF024534">
    <property type="entry name" value="ThiW"/>
    <property type="match status" value="1"/>
</dbReference>
<feature type="transmembrane region" description="Helical" evidence="1">
    <location>
        <begin position="157"/>
        <end position="185"/>
    </location>
</feature>
<keyword evidence="1" id="KW-1133">Transmembrane helix</keyword>
<sequence length="195" mass="20737">MSSVKAEHKAGLSRKVALTATFSALGVVLAPFFWFPFLGTKAYPGQHLINSLAGVTLGPWWAALVAVIIGLVRNALGLGTIFAFPGGVPGAIVVGLAYRLTSRTRTRRLKYVAALFEPIGTVLVGGTVSLFLVAPWAAGYLKPAQDLLMRIQELGAFTALLTLWSGWAISSFMGSIIGFVTLLALERFGVLSERS</sequence>
<evidence type="ECO:0000256" key="1">
    <source>
        <dbReference type="SAM" id="Phobius"/>
    </source>
</evidence>
<feature type="transmembrane region" description="Helical" evidence="1">
    <location>
        <begin position="49"/>
        <end position="72"/>
    </location>
</feature>
<dbReference type="Gene3D" id="1.10.1760.20">
    <property type="match status" value="1"/>
</dbReference>
<reference evidence="2 3" key="1">
    <citation type="submission" date="2017-04" db="EMBL/GenBank/DDBJ databases">
        <title>Draft Aigarchaeota genome from a New Zealand hot spring.</title>
        <authorList>
            <person name="Reysenbach A.-L."/>
            <person name="Donaho J.A."/>
            <person name="Gerhart J."/>
            <person name="Kelley J.F."/>
            <person name="Kouba K."/>
            <person name="Podar M."/>
            <person name="Stott M."/>
        </authorList>
    </citation>
    <scope>NUCLEOTIDE SEQUENCE [LARGE SCALE GENOMIC DNA]</scope>
    <source>
        <strain evidence="2">NZ13_MG1</strain>
    </source>
</reference>
<dbReference type="NCBIfam" id="TIGR02359">
    <property type="entry name" value="thiW"/>
    <property type="match status" value="1"/>
</dbReference>
<dbReference type="Proteomes" id="UP000244066">
    <property type="component" value="Unassembled WGS sequence"/>
</dbReference>
<proteinExistence type="predicted"/>
<keyword evidence="1" id="KW-0812">Transmembrane</keyword>
<protein>
    <submittedName>
        <fullName evidence="2">Energy coupling factor transporter S component ThiW</fullName>
    </submittedName>
</protein>